<accession>A0AC35TQ91</accession>
<evidence type="ECO:0000313" key="2">
    <source>
        <dbReference type="WBParaSite" id="RSKR_0000286300.1"/>
    </source>
</evidence>
<dbReference type="WBParaSite" id="RSKR_0000286300.1">
    <property type="protein sequence ID" value="RSKR_0000286300.1"/>
    <property type="gene ID" value="RSKR_0000286300"/>
</dbReference>
<organism evidence="1 2">
    <name type="scientific">Rhabditophanes sp. KR3021</name>
    <dbReference type="NCBI Taxonomy" id="114890"/>
    <lineage>
        <taxon>Eukaryota</taxon>
        <taxon>Metazoa</taxon>
        <taxon>Ecdysozoa</taxon>
        <taxon>Nematoda</taxon>
        <taxon>Chromadorea</taxon>
        <taxon>Rhabditida</taxon>
        <taxon>Tylenchina</taxon>
        <taxon>Panagrolaimomorpha</taxon>
        <taxon>Strongyloidoidea</taxon>
        <taxon>Alloionematidae</taxon>
        <taxon>Rhabditophanes</taxon>
    </lineage>
</organism>
<proteinExistence type="predicted"/>
<sequence>MEYPNHHQSIITRDMVSSAPIQQNYYQGIPSISIPMIRVLLNGEYVEIPSVLLEDDELIHSVLTSQVFNSLSAESKNHLVNLLPKVKNMSIEGMLEGIFAGKRSLNSSFPMEKIRHKLNNLTYSAEKLNEITQLRDNRKVIYDHFIRHYNITMLKKLLISRHELLAKVSETPLSEDYTNKLGCMLYKRTLKNRHARDEKIQKRAAKRARVMLNEIKKQVSESNFISSDEENDIDKSTSLLPSPAGSAKSTIYDRTTKDYDLHQSTETETIKSMLRTYRNLRETEPDAPSLDIDDCTLEEVYNRAGLSYQSERNFAQQNKIRLQLKQQPKVYDMNAIEILPGSESLL</sequence>
<protein>
    <submittedName>
        <fullName evidence="2">Coiled-coil domain-containing protein</fullName>
    </submittedName>
</protein>
<evidence type="ECO:0000313" key="1">
    <source>
        <dbReference type="Proteomes" id="UP000095286"/>
    </source>
</evidence>
<reference evidence="2" key="1">
    <citation type="submission" date="2016-11" db="UniProtKB">
        <authorList>
            <consortium name="WormBaseParasite"/>
        </authorList>
    </citation>
    <scope>IDENTIFICATION</scope>
    <source>
        <strain evidence="2">KR3021</strain>
    </source>
</reference>
<dbReference type="Proteomes" id="UP000095286">
    <property type="component" value="Unplaced"/>
</dbReference>
<name>A0AC35TQ91_9BILA</name>